<dbReference type="GO" id="GO:0005737">
    <property type="term" value="C:cytoplasm"/>
    <property type="evidence" value="ECO:0007669"/>
    <property type="project" value="TreeGrafter"/>
</dbReference>
<accession>A0A8D0CLK6</accession>
<dbReference type="InterPro" id="IPR036020">
    <property type="entry name" value="WW_dom_sf"/>
</dbReference>
<feature type="domain" description="WW" evidence="2">
    <location>
        <begin position="34"/>
        <end position="66"/>
    </location>
</feature>
<dbReference type="SMART" id="SM00456">
    <property type="entry name" value="WW"/>
    <property type="match status" value="1"/>
</dbReference>
<dbReference type="PANTHER" id="PTHR14058">
    <property type="entry name" value="AMYLOID BETA A4 PRECURSOR PROTEIN-BINDING FAMILY B"/>
    <property type="match status" value="1"/>
</dbReference>
<dbReference type="GeneTree" id="ENSGT00390000000002"/>
<dbReference type="Gene3D" id="2.30.29.30">
    <property type="entry name" value="Pleckstrin-homology domain (PH domain)/Phosphotyrosine-binding domain (PTB)"/>
    <property type="match status" value="1"/>
</dbReference>
<dbReference type="Pfam" id="PF00640">
    <property type="entry name" value="PID"/>
    <property type="match status" value="1"/>
</dbReference>
<evidence type="ECO:0000313" key="3">
    <source>
        <dbReference type="Ensembl" id="ENSSFOP00015075490.1"/>
    </source>
</evidence>
<dbReference type="FunFam" id="2.30.29.30:FF:000143">
    <property type="entry name" value="amyloid beta A4 precursor protein-binding family B member 3 isoform X2"/>
    <property type="match status" value="1"/>
</dbReference>
<dbReference type="CDD" id="cd00201">
    <property type="entry name" value="WW"/>
    <property type="match status" value="1"/>
</dbReference>
<sequence>MRGGGHSTTTEPPRTYMLYLLYNIWNDQNLELDSDLPPGWRTIRDSAGTYYWHVPTGTTQWQHPCHSAEDEHNTTHSTCFSVRSLGWVEIPDEDLIPGKSSIAVNNCIQQLSNGKWEGRDAAGACGQGQDMVMVLKKDTLSLLDPVDHSLIHCQLLVNIRLWGVGCNNGRCAGVHSWYR</sequence>
<dbReference type="AlphaFoldDB" id="A0A8D0CLK6"/>
<reference evidence="3 4" key="1">
    <citation type="submission" date="2019-04" db="EMBL/GenBank/DDBJ databases">
        <authorList>
            <consortium name="Wellcome Sanger Institute Data Sharing"/>
        </authorList>
    </citation>
    <scope>NUCLEOTIDE SEQUENCE [LARGE SCALE GENOMIC DNA]</scope>
</reference>
<evidence type="ECO:0000256" key="1">
    <source>
        <dbReference type="ARBA" id="ARBA00022737"/>
    </source>
</evidence>
<evidence type="ECO:0000259" key="2">
    <source>
        <dbReference type="PROSITE" id="PS50020"/>
    </source>
</evidence>
<dbReference type="PROSITE" id="PS50020">
    <property type="entry name" value="WW_DOMAIN_2"/>
    <property type="match status" value="1"/>
</dbReference>
<keyword evidence="4" id="KW-1185">Reference proteome</keyword>
<dbReference type="OrthoDB" id="5969782at2759"/>
<keyword evidence="1" id="KW-0677">Repeat</keyword>
<dbReference type="Gene3D" id="2.20.70.10">
    <property type="match status" value="1"/>
</dbReference>
<dbReference type="GO" id="GO:0005634">
    <property type="term" value="C:nucleus"/>
    <property type="evidence" value="ECO:0007669"/>
    <property type="project" value="TreeGrafter"/>
</dbReference>
<reference evidence="3" key="3">
    <citation type="submission" date="2025-09" db="UniProtKB">
        <authorList>
            <consortium name="Ensembl"/>
        </authorList>
    </citation>
    <scope>IDENTIFICATION</scope>
</reference>
<protein>
    <recommendedName>
        <fullName evidence="2">WW domain-containing protein</fullName>
    </recommendedName>
</protein>
<name>A0A8D0CLK6_SCLFO</name>
<dbReference type="Ensembl" id="ENSSFOT00015071888.1">
    <property type="protein sequence ID" value="ENSSFOP00015075490.1"/>
    <property type="gene ID" value="ENSSFOG00015031238.1"/>
</dbReference>
<dbReference type="GO" id="GO:0006355">
    <property type="term" value="P:regulation of DNA-templated transcription"/>
    <property type="evidence" value="ECO:0007669"/>
    <property type="project" value="TreeGrafter"/>
</dbReference>
<organism evidence="3 4">
    <name type="scientific">Scleropages formosus</name>
    <name type="common">Asian bonytongue</name>
    <name type="synonym">Osteoglossum formosum</name>
    <dbReference type="NCBI Taxonomy" id="113540"/>
    <lineage>
        <taxon>Eukaryota</taxon>
        <taxon>Metazoa</taxon>
        <taxon>Chordata</taxon>
        <taxon>Craniata</taxon>
        <taxon>Vertebrata</taxon>
        <taxon>Euteleostomi</taxon>
        <taxon>Actinopterygii</taxon>
        <taxon>Neopterygii</taxon>
        <taxon>Teleostei</taxon>
        <taxon>Osteoglossocephala</taxon>
        <taxon>Osteoglossomorpha</taxon>
        <taxon>Osteoglossiformes</taxon>
        <taxon>Osteoglossidae</taxon>
        <taxon>Scleropages</taxon>
    </lineage>
</organism>
<evidence type="ECO:0000313" key="4">
    <source>
        <dbReference type="Proteomes" id="UP000694397"/>
    </source>
</evidence>
<dbReference type="InterPro" id="IPR011993">
    <property type="entry name" value="PH-like_dom_sf"/>
</dbReference>
<dbReference type="Pfam" id="PF00397">
    <property type="entry name" value="WW"/>
    <property type="match status" value="1"/>
</dbReference>
<dbReference type="InterPro" id="IPR001202">
    <property type="entry name" value="WW_dom"/>
</dbReference>
<dbReference type="InterPro" id="IPR039576">
    <property type="entry name" value="APBB1/2/3"/>
</dbReference>
<dbReference type="PANTHER" id="PTHR14058:SF10">
    <property type="entry name" value="AMYLOID-BETA A4 PRECURSOR PROTEIN-BINDING FAMILY B MEMBER 3"/>
    <property type="match status" value="1"/>
</dbReference>
<reference evidence="3" key="2">
    <citation type="submission" date="2025-08" db="UniProtKB">
        <authorList>
            <consortium name="Ensembl"/>
        </authorList>
    </citation>
    <scope>IDENTIFICATION</scope>
</reference>
<dbReference type="PROSITE" id="PS01159">
    <property type="entry name" value="WW_DOMAIN_1"/>
    <property type="match status" value="1"/>
</dbReference>
<dbReference type="SUPFAM" id="SSF50729">
    <property type="entry name" value="PH domain-like"/>
    <property type="match status" value="1"/>
</dbReference>
<proteinExistence type="predicted"/>
<dbReference type="Proteomes" id="UP000694397">
    <property type="component" value="Chromosome 4"/>
</dbReference>
<dbReference type="FunFam" id="2.20.70.10:FF:000003">
    <property type="entry name" value="amyloid beta A4 precursor protein-binding family B member 2"/>
    <property type="match status" value="1"/>
</dbReference>
<dbReference type="InterPro" id="IPR006020">
    <property type="entry name" value="PTB/PI_dom"/>
</dbReference>
<dbReference type="SUPFAM" id="SSF51045">
    <property type="entry name" value="WW domain"/>
    <property type="match status" value="1"/>
</dbReference>
<dbReference type="GO" id="GO:0001540">
    <property type="term" value="F:amyloid-beta binding"/>
    <property type="evidence" value="ECO:0007669"/>
    <property type="project" value="InterPro"/>
</dbReference>